<organism evidence="2 3">
    <name type="scientific">Candolleomyces eurysporus</name>
    <dbReference type="NCBI Taxonomy" id="2828524"/>
    <lineage>
        <taxon>Eukaryota</taxon>
        <taxon>Fungi</taxon>
        <taxon>Dikarya</taxon>
        <taxon>Basidiomycota</taxon>
        <taxon>Agaricomycotina</taxon>
        <taxon>Agaricomycetes</taxon>
        <taxon>Agaricomycetidae</taxon>
        <taxon>Agaricales</taxon>
        <taxon>Agaricineae</taxon>
        <taxon>Psathyrellaceae</taxon>
        <taxon>Candolleomyces</taxon>
    </lineage>
</organism>
<name>A0A9W8JIK8_9AGAR</name>
<feature type="non-terminal residue" evidence="2">
    <location>
        <position position="237"/>
    </location>
</feature>
<accession>A0A9W8JIK8</accession>
<comment type="caution">
    <text evidence="2">The sequence shown here is derived from an EMBL/GenBank/DDBJ whole genome shotgun (WGS) entry which is preliminary data.</text>
</comment>
<reference evidence="2" key="1">
    <citation type="submission" date="2022-06" db="EMBL/GenBank/DDBJ databases">
        <title>Genome Sequence of Candolleomyces eurysporus.</title>
        <authorList>
            <person name="Buettner E."/>
        </authorList>
    </citation>
    <scope>NUCLEOTIDE SEQUENCE</scope>
    <source>
        <strain evidence="2">VTCC 930004</strain>
    </source>
</reference>
<sequence length="237" mass="25904">MVYQCAGYPLTLCYHVKDVFRLFSAAVETHPALAQNARTMPTGFMSGYQHPAWLALQGMRFIPDFQQVIASRAGAWLATVPEVIDLVTPPPATEYAKNLEDAPVPTRPTIAGLPAENVTQPEPDHPPSREVGDQVPEPATLPQVKVHLPLELEDLFNEEFFKTFVTVDETGSEIYWGPSNEDEESSSSVQYPDVPPISSPAAEDLKNWFPIAILDLSAGNACNSQSPCTMPAVESPL</sequence>
<dbReference type="Proteomes" id="UP001140091">
    <property type="component" value="Unassembled WGS sequence"/>
</dbReference>
<feature type="compositionally biased region" description="Basic and acidic residues" evidence="1">
    <location>
        <begin position="122"/>
        <end position="132"/>
    </location>
</feature>
<dbReference type="EMBL" id="JANBPK010000703">
    <property type="protein sequence ID" value="KAJ2935207.1"/>
    <property type="molecule type" value="Genomic_DNA"/>
</dbReference>
<dbReference type="AlphaFoldDB" id="A0A9W8JIK8"/>
<feature type="region of interest" description="Disordered" evidence="1">
    <location>
        <begin position="111"/>
        <end position="136"/>
    </location>
</feature>
<proteinExistence type="predicted"/>
<evidence type="ECO:0000313" key="3">
    <source>
        <dbReference type="Proteomes" id="UP001140091"/>
    </source>
</evidence>
<evidence type="ECO:0000256" key="1">
    <source>
        <dbReference type="SAM" id="MobiDB-lite"/>
    </source>
</evidence>
<protein>
    <submittedName>
        <fullName evidence="2">Uncharacterized protein</fullName>
    </submittedName>
</protein>
<gene>
    <name evidence="2" type="ORF">H1R20_g1895</name>
</gene>
<keyword evidence="3" id="KW-1185">Reference proteome</keyword>
<evidence type="ECO:0000313" key="2">
    <source>
        <dbReference type="EMBL" id="KAJ2935207.1"/>
    </source>
</evidence>